<evidence type="ECO:0000313" key="2">
    <source>
        <dbReference type="EMBL" id="UGX94285.1"/>
    </source>
</evidence>
<protein>
    <recommendedName>
        <fullName evidence="4">Cytochrome c domain-containing protein</fullName>
    </recommendedName>
</protein>
<evidence type="ECO:0008006" key="4">
    <source>
        <dbReference type="Google" id="ProtNLM"/>
    </source>
</evidence>
<organism evidence="1">
    <name type="scientific">Bradyrhizobium barranii subsp. barranii</name>
    <dbReference type="NCBI Taxonomy" id="2823807"/>
    <lineage>
        <taxon>Bacteria</taxon>
        <taxon>Pseudomonadati</taxon>
        <taxon>Pseudomonadota</taxon>
        <taxon>Alphaproteobacteria</taxon>
        <taxon>Hyphomicrobiales</taxon>
        <taxon>Nitrobacteraceae</taxon>
        <taxon>Bradyrhizobium</taxon>
        <taxon>Bradyrhizobium barranii</taxon>
    </lineage>
</organism>
<name>A0A7Z0Q8A0_9BRAD</name>
<gene>
    <name evidence="2" type="ORF">G6321_00053630</name>
    <name evidence="1" type="ORF">G6321_14810</name>
</gene>
<dbReference type="RefSeq" id="WP_166345987.1">
    <property type="nucleotide sequence ID" value="NZ_CP088280.1"/>
</dbReference>
<sequence>MIFGSLLLKNSKHDFATEAASAFLMNRWLIFPILSLALFIPSVTECHSRALRAPAEAATCNTPTTPFCDALMPPPIGWNGPVFNLSQNYPANPGNEPKPWEQFQPDSQPAQYLAAVLNYFFEGNIRPSVEASFDTSLNPVRKWYHVPWQDFGANGREFIHGLTRERSSRPGELHPNQSQLWTNYAVGFYNAPGGFAIGRVWTNHDAPNASLANMPEGTVAAKLLFTTAPVNEVPYLQGAPEWTGYIYRDVHNDRPQITFPRSPLKLRLLQVDLAVKDDRVANTTGWVFGTYVYGGGIDGSPGQGWNNVRPVGLMWGNDPNYSSTWSLTETKINPTVRLPHYGYQGRLNGPVDNPISSCLSCHATAQKPPGMMFPPAGSDPSRWFQNYKSGQPFDTGGISTDYSLQLSVGIANFEASKAIPPASSPTAVRQLRERLNRYSVPPRDGGLIH</sequence>
<evidence type="ECO:0000313" key="3">
    <source>
        <dbReference type="Proteomes" id="UP000564836"/>
    </source>
</evidence>
<dbReference type="AlphaFoldDB" id="A0A7Z0Q8A0"/>
<reference evidence="2 3" key="3">
    <citation type="journal article" date="2022" name="Int. J. Syst. Evol. Microbiol.">
        <title>Strains of Bradyrhizobium barranii sp. nov. associated with legumes native to Canada are symbionts of soybeans and belong to different subspecies (subsp. barranii subsp. nov. and subsp. apii subsp. nov.) and symbiovars (sv. glycinearum and sv. septentrionale).</title>
        <authorList>
            <person name="Bromfield E.S.P."/>
            <person name="Cloutier S."/>
            <person name="Wasai-Hara S."/>
            <person name="Minamisawa K."/>
        </authorList>
    </citation>
    <scope>NUCLEOTIDE SEQUENCE [LARGE SCALE GENOMIC DNA]</scope>
    <source>
        <strain evidence="2 3">323S2</strain>
    </source>
</reference>
<reference evidence="1" key="2">
    <citation type="submission" date="2020-06" db="EMBL/GenBank/DDBJ databases">
        <title>Whole Genome Sequence of Bradyrhizobium sp. Strain 323S2.</title>
        <authorList>
            <person name="Bromfield E.S.P."/>
        </authorList>
    </citation>
    <scope>NUCLEOTIDE SEQUENCE [LARGE SCALE GENOMIC DNA]</scope>
    <source>
        <strain evidence="1">323S2</strain>
    </source>
</reference>
<proteinExistence type="predicted"/>
<dbReference type="EMBL" id="JACBFH010000001">
    <property type="protein sequence ID" value="NYY89649.1"/>
    <property type="molecule type" value="Genomic_DNA"/>
</dbReference>
<dbReference type="EMBL" id="CP088280">
    <property type="protein sequence ID" value="UGX94285.1"/>
    <property type="molecule type" value="Genomic_DNA"/>
</dbReference>
<reference evidence="2 3" key="1">
    <citation type="journal article" date="2017" name="Syst. Appl. Microbiol.">
        <title>Soybeans inoculated with root zone soils of Canadian native legumes harbour diverse and novel Bradyrhizobium spp. that possess agricultural potential.</title>
        <authorList>
            <person name="Bromfield E.S.P."/>
            <person name="Cloutier S."/>
            <person name="Tambong J.T."/>
            <person name="Tran Thi T.V."/>
        </authorList>
    </citation>
    <scope>NUCLEOTIDE SEQUENCE [LARGE SCALE GENOMIC DNA]</scope>
    <source>
        <strain evidence="2 3">323S2</strain>
    </source>
</reference>
<dbReference type="Proteomes" id="UP000564836">
    <property type="component" value="Chromosome"/>
</dbReference>
<evidence type="ECO:0000313" key="1">
    <source>
        <dbReference type="EMBL" id="NYY89649.1"/>
    </source>
</evidence>
<accession>A0A7Z0Q8A0</accession>